<dbReference type="InterPro" id="IPR036388">
    <property type="entry name" value="WH-like_DNA-bd_sf"/>
</dbReference>
<comment type="caution">
    <text evidence="3">The sequence shown here is derived from an EMBL/GenBank/DDBJ whole genome shotgun (WGS) entry which is preliminary data.</text>
</comment>
<keyword evidence="4" id="KW-1185">Reference proteome</keyword>
<sequence length="346" mass="38997">MGKTLEVATDRAFDNRAGVIPREMAKGVFINGALGAQATKTLHLMIDHAAGRMGNDCWHEMHLRDIRKVTGMRNHDLGSLRDMIHEIAATSFSFEVDLSDSRRKEGIGTFLDGGELVYDREDEGNLTVRWHFGIVFRTLALESNHWAILDRQAFYAMTSKYSLALFQQISAMVRMKHVTSCTYEVTDLRQIMGVAPGKVTRWADFNRDALKPALAEISQLTRFEVSARFIKAGRRIEKVVIEWTEKPDLTKVKAEQDRPKVGRKARRDGTAETVALAFPASGSVKGVQPWDKIARNNAPLIDGRHVPDLRVLSDTFRKWCAEKSIPLDAASIEKSFTTWCKSYSAR</sequence>
<dbReference type="InterPro" id="IPR000525">
    <property type="entry name" value="Initiator_Rep_WH1"/>
</dbReference>
<feature type="domain" description="Initiator Rep protein WH1" evidence="2">
    <location>
        <begin position="34"/>
        <end position="168"/>
    </location>
</feature>
<dbReference type="Gene3D" id="1.10.10.10">
    <property type="entry name" value="Winged helix-like DNA-binding domain superfamily/Winged helix DNA-binding domain"/>
    <property type="match status" value="1"/>
</dbReference>
<dbReference type="RefSeq" id="WP_184568378.1">
    <property type="nucleotide sequence ID" value="NZ_JACIEI010000035.1"/>
</dbReference>
<evidence type="ECO:0000256" key="1">
    <source>
        <dbReference type="ARBA" id="ARBA00038283"/>
    </source>
</evidence>
<accession>A0A7W6H2T9</accession>
<dbReference type="InterPro" id="IPR036390">
    <property type="entry name" value="WH_DNA-bd_sf"/>
</dbReference>
<reference evidence="3 4" key="1">
    <citation type="submission" date="2020-08" db="EMBL/GenBank/DDBJ databases">
        <title>Genomic Encyclopedia of Type Strains, Phase IV (KMG-IV): sequencing the most valuable type-strain genomes for metagenomic binning, comparative biology and taxonomic classification.</title>
        <authorList>
            <person name="Goeker M."/>
        </authorList>
    </citation>
    <scope>NUCLEOTIDE SEQUENCE [LARGE SCALE GENOMIC DNA]</scope>
    <source>
        <strain evidence="3 4">DSM 102234</strain>
    </source>
</reference>
<dbReference type="Proteomes" id="UP000530268">
    <property type="component" value="Unassembled WGS sequence"/>
</dbReference>
<evidence type="ECO:0000313" key="4">
    <source>
        <dbReference type="Proteomes" id="UP000530268"/>
    </source>
</evidence>
<dbReference type="Pfam" id="PF01051">
    <property type="entry name" value="Rep3_N"/>
    <property type="match status" value="1"/>
</dbReference>
<proteinExistence type="inferred from homology"/>
<dbReference type="Pfam" id="PF21205">
    <property type="entry name" value="Rep3_C"/>
    <property type="match status" value="1"/>
</dbReference>
<organism evidence="3 4">
    <name type="scientific">Sulfitobacter undariae</name>
    <dbReference type="NCBI Taxonomy" id="1563671"/>
    <lineage>
        <taxon>Bacteria</taxon>
        <taxon>Pseudomonadati</taxon>
        <taxon>Pseudomonadota</taxon>
        <taxon>Alphaproteobacteria</taxon>
        <taxon>Rhodobacterales</taxon>
        <taxon>Roseobacteraceae</taxon>
        <taxon>Sulfitobacter</taxon>
    </lineage>
</organism>
<protein>
    <recommendedName>
        <fullName evidence="2">Initiator Rep protein WH1 domain-containing protein</fullName>
    </recommendedName>
</protein>
<name>A0A7W6H2T9_9RHOB</name>
<dbReference type="AlphaFoldDB" id="A0A7W6H2T9"/>
<comment type="similarity">
    <text evidence="1">Belongs to the initiator RepB protein family.</text>
</comment>
<evidence type="ECO:0000313" key="3">
    <source>
        <dbReference type="EMBL" id="MBB3996153.1"/>
    </source>
</evidence>
<gene>
    <name evidence="3" type="ORF">GGR95_003826</name>
</gene>
<dbReference type="GO" id="GO:0006270">
    <property type="term" value="P:DNA replication initiation"/>
    <property type="evidence" value="ECO:0007669"/>
    <property type="project" value="InterPro"/>
</dbReference>
<dbReference type="GO" id="GO:0003887">
    <property type="term" value="F:DNA-directed DNA polymerase activity"/>
    <property type="evidence" value="ECO:0007669"/>
    <property type="project" value="InterPro"/>
</dbReference>
<evidence type="ECO:0000259" key="2">
    <source>
        <dbReference type="Pfam" id="PF01051"/>
    </source>
</evidence>
<dbReference type="SUPFAM" id="SSF46785">
    <property type="entry name" value="Winged helix' DNA-binding domain"/>
    <property type="match status" value="1"/>
</dbReference>
<dbReference type="EMBL" id="JACIEI010000035">
    <property type="protein sequence ID" value="MBB3996153.1"/>
    <property type="molecule type" value="Genomic_DNA"/>
</dbReference>